<evidence type="ECO:0000313" key="1">
    <source>
        <dbReference type="EMBL" id="AWH90987.1"/>
    </source>
</evidence>
<organism evidence="1 2">
    <name type="scientific">Dietzia lutea</name>
    <dbReference type="NCBI Taxonomy" id="546160"/>
    <lineage>
        <taxon>Bacteria</taxon>
        <taxon>Bacillati</taxon>
        <taxon>Actinomycetota</taxon>
        <taxon>Actinomycetes</taxon>
        <taxon>Mycobacteriales</taxon>
        <taxon>Dietziaceae</taxon>
        <taxon>Dietzia</taxon>
    </lineage>
</organism>
<dbReference type="EMBL" id="CP015449">
    <property type="protein sequence ID" value="AWH90987.1"/>
    <property type="molecule type" value="Genomic_DNA"/>
</dbReference>
<dbReference type="Gene3D" id="3.40.1350.10">
    <property type="match status" value="1"/>
</dbReference>
<name>A0A2S1R3X9_9ACTN</name>
<dbReference type="Proteomes" id="UP000244928">
    <property type="component" value="Chromosome"/>
</dbReference>
<sequence length="176" mass="19608">MVGMVNEEPLAEAQIPKFAATPQKLALGAAAELLIASRIALLGYQVYRPLADDRGVDLLVDVGHGHHVAVQVKAVRHTTSSYVFMRKWTFGLEPWTVLALVVYGNSLDDQPQVYFVPATEWRSPRPPLTNYDYPGGKSAPEYGLNVRKAWRGELAEWSADSDHIHRLMQHAHPELA</sequence>
<dbReference type="KEGG" id="dlu:A6035_00970"/>
<accession>A0A2S1R3X9</accession>
<proteinExistence type="predicted"/>
<dbReference type="AlphaFoldDB" id="A0A2S1R3X9"/>
<gene>
    <name evidence="1" type="ORF">A6035_00970</name>
</gene>
<evidence type="ECO:0008006" key="3">
    <source>
        <dbReference type="Google" id="ProtNLM"/>
    </source>
</evidence>
<keyword evidence="2" id="KW-1185">Reference proteome</keyword>
<protein>
    <recommendedName>
        <fullName evidence="3">DUF4365 domain-containing protein</fullName>
    </recommendedName>
</protein>
<dbReference type="GO" id="GO:0003676">
    <property type="term" value="F:nucleic acid binding"/>
    <property type="evidence" value="ECO:0007669"/>
    <property type="project" value="InterPro"/>
</dbReference>
<reference evidence="1 2" key="1">
    <citation type="submission" date="2016-04" db="EMBL/GenBank/DDBJ databases">
        <title>Complete genome sequence of Dietzia lutea YIM 80766T, a strain isolated from desert soil in Egypt.</title>
        <authorList>
            <person name="Zhao J."/>
            <person name="Hu B."/>
            <person name="Geng S."/>
            <person name="Nie Y."/>
            <person name="Tang Y."/>
        </authorList>
    </citation>
    <scope>NUCLEOTIDE SEQUENCE [LARGE SCALE GENOMIC DNA]</scope>
    <source>
        <strain evidence="1 2">YIM 80766</strain>
    </source>
</reference>
<dbReference type="InterPro" id="IPR011856">
    <property type="entry name" value="tRNA_endonuc-like_dom_sf"/>
</dbReference>
<evidence type="ECO:0000313" key="2">
    <source>
        <dbReference type="Proteomes" id="UP000244928"/>
    </source>
</evidence>